<dbReference type="CAZy" id="GT4">
    <property type="family name" value="Glycosyltransferase Family 4"/>
</dbReference>
<sequence>MTATSFAQANQLFKEGKIEEAIAFYKKATTKSNQFYCSHHNLGEALIKAGRIKEAAAAFREALAINPNSAWSLYKLGAMLNKLGQYKEAVGYLRQAVEKKTNVPEFYLSLGRALVHLGQWSDAEESLYQVVDFCVDSLPLEEEAKQVYGTSLMTFYVSEAYFYLGDIKFGQQQWSEAVKFYRQSWETNYGKLECCMGWAASLGKLGRWSEVVECYRQSAHLFDESEEFLFGFGQALSQLGRWEEAVVKYRLVVEINPKSAEFRHHLGYALMQLKYWVQAEIELRKAAELHPASAVVWQHLGNVLRELGKREEAVKVYQRGQQIDTESVSPKQIADKQLLERVRKYLKASKSKKKNVVVYTAICNNYDVLKIPEFLCPDWDYVCFTDRAQYPGEHCWEIRHFDYIHEDSTRTARYVKTHPHIYFNNYEYSIWIDAHILVKSNFLEEFLNSFIKNQQLFAAIPHPYRNCTYQEANICSQQEKDDKDTIEEQTTHYQQEGLPYELGLIETGVMIRKHNDNCIRNLHNLWWEEIEKYSKRDQLSVMFALWKTDLKWIPLMKKGRSTRNHPGFGFFQHGLRSTTRDIPYQIPSFLPKEFAFEQTPFWHSKTKPYDRNSLKSISAFPIDIVICVHNALEHVKNCINSVLVNLLPSHKIIIVDDGSDHDTWDYLKQIAAQNHSITLVRHEIAKGYTKSANLGMQIADAEFVILLNSDTIVSPDWALKLLQTATSSNLIGVVGPMSNAASWQSLPFVKDPKNGGMIINELPEGKTVADMDKFCEQYGWFGHFPRVPLINGFCYGIKREVIDAIGYFDEEAFPKGYGEEDDYSMRALNAGFTHALATHCYVFHAKSKSFGAETRSVLAEAGGNALRARHGEKRIKRAVISLNFHPFLKRLRAYAGEYYGVEVLEKGLTKLSSVPKNTNLPESSDLPKSTNLPESSGPSDSPQKLANYDLSQLTKINSVIFPKELLLVKISLQELQENSVFTENMRGKPLEEPPGKVLWIIPNCRNILAGGIRTVFMVAEEFSRSWNSKNVFLIQMTSPTEVFLDKSTIKKFFPDLNFELIVFNFDDNPKEIPRTDIAFCTAWHTAYLLARYNNCQAKFYFMQDDESLFYPAGSVSGTIDMTYRFGFHCIANSLGIAEKYKQYGDNVTYFTPGIDRSIYYPKPYSKNKLPWQVVFYGRPKNKRNAFVLGIEALKLVKLHFQDNVRIVSVGSDWNPKDYGLESIIENLGVLDSLEKVAELYGNSHVGLVFMLTPHPSYQPLEYMASGCATVSNYNLGTSWLFQHEQNSLLSSLLPDDVAGNIIRLLENNQLREQIIKGGLETTKKMDWKFAFERIKEFVINPDSDDTKNYRISNAEKISINPRDEFIKILREGNFDYLDFGCSKGNSLNWSKRLFGGKQGLGIDIDPKKIAQAKAAGHNAVIFDINNIPTKKLVRFTVLSHLLQNLPSENDVKAFVRKACQVSTDFVFIKQPYFDADGYLFQNGLKLFFSDWTGHPNQMTTLSLFKLMKELKDEGLLQKFSIHGKKPILSSDDNHVQSINAPIDQHHFDSSKHPPKIQGFKFEFPVFYETVVMISISGVSHYEYFKKFPTDATFFESWSVD</sequence>
<dbReference type="OrthoDB" id="437226at2"/>
<dbReference type="InterPro" id="IPR011990">
    <property type="entry name" value="TPR-like_helical_dom_sf"/>
</dbReference>
<feature type="domain" description="Glycosyltransferase 2-like" evidence="5">
    <location>
        <begin position="624"/>
        <end position="735"/>
    </location>
</feature>
<dbReference type="Pfam" id="PF13432">
    <property type="entry name" value="TPR_16"/>
    <property type="match status" value="1"/>
</dbReference>
<dbReference type="PANTHER" id="PTHR44943">
    <property type="entry name" value="CELLULOSE SYNTHASE OPERON PROTEIN C"/>
    <property type="match status" value="1"/>
</dbReference>
<gene>
    <name evidence="8" type="ordered locus">Tery_2268</name>
</gene>
<feature type="repeat" description="TPR" evidence="3">
    <location>
        <begin position="294"/>
        <end position="327"/>
    </location>
</feature>
<dbReference type="CAZy" id="GT2">
    <property type="family name" value="Glycosyltransferase Family 2"/>
</dbReference>
<dbReference type="PROSITE" id="PS50005">
    <property type="entry name" value="TPR"/>
    <property type="match status" value="4"/>
</dbReference>
<dbReference type="RefSeq" id="WP_011611864.1">
    <property type="nucleotide sequence ID" value="NC_008312.1"/>
</dbReference>
<dbReference type="Gene3D" id="3.40.50.11090">
    <property type="match status" value="1"/>
</dbReference>
<dbReference type="Pfam" id="PF13414">
    <property type="entry name" value="TPR_11"/>
    <property type="match status" value="1"/>
</dbReference>
<dbReference type="PANTHER" id="PTHR44943:SF8">
    <property type="entry name" value="TPR REPEAT-CONTAINING PROTEIN MJ0263"/>
    <property type="match status" value="1"/>
</dbReference>
<dbReference type="InterPro" id="IPR001173">
    <property type="entry name" value="Glyco_trans_2-like"/>
</dbReference>
<dbReference type="Pfam" id="PF13181">
    <property type="entry name" value="TPR_8"/>
    <property type="match status" value="1"/>
</dbReference>
<evidence type="ECO:0000259" key="5">
    <source>
        <dbReference type="Pfam" id="PF00535"/>
    </source>
</evidence>
<keyword evidence="1" id="KW-0677">Repeat</keyword>
<reference evidence="8" key="1">
    <citation type="submission" date="2006-06" db="EMBL/GenBank/DDBJ databases">
        <title>Complete sequence of Trichodesmium erythraeum IMS101.</title>
        <authorList>
            <consortium name="US DOE Joint Genome Institute"/>
            <person name="Copeland A."/>
            <person name="Lucas S."/>
            <person name="Lapidus A."/>
            <person name="Barry K."/>
            <person name="Detter J.C."/>
            <person name="Glavina del Rio T."/>
            <person name="Hammon N."/>
            <person name="Israni S."/>
            <person name="Dalin E."/>
            <person name="Tice H."/>
            <person name="Pitluck S."/>
            <person name="Kiss H."/>
            <person name="Munk A.C."/>
            <person name="Brettin T."/>
            <person name="Bruce D."/>
            <person name="Han C."/>
            <person name="Tapia R."/>
            <person name="Gilna P."/>
            <person name="Schmutz J."/>
            <person name="Larimer F."/>
            <person name="Land M."/>
            <person name="Hauser L."/>
            <person name="Kyrpides N."/>
            <person name="Kim E."/>
            <person name="Richardson P."/>
        </authorList>
    </citation>
    <scope>NUCLEOTIDE SEQUENCE [LARGE SCALE GENOMIC DNA]</scope>
    <source>
        <strain evidence="8">IMS101</strain>
    </source>
</reference>
<evidence type="ECO:0000256" key="1">
    <source>
        <dbReference type="ARBA" id="ARBA00022737"/>
    </source>
</evidence>
<dbReference type="Pfam" id="PF04765">
    <property type="entry name" value="TOD1_MUCI70"/>
    <property type="match status" value="1"/>
</dbReference>
<dbReference type="SUPFAM" id="SSF48452">
    <property type="entry name" value="TPR-like"/>
    <property type="match status" value="2"/>
</dbReference>
<evidence type="ECO:0000256" key="3">
    <source>
        <dbReference type="PROSITE-ProRule" id="PRU00339"/>
    </source>
</evidence>
<dbReference type="eggNOG" id="COG1216">
    <property type="taxonomic scope" value="Bacteria"/>
</dbReference>
<feature type="domain" description="WsaF C-terminal" evidence="7">
    <location>
        <begin position="1172"/>
        <end position="1298"/>
    </location>
</feature>
<dbReference type="SMART" id="SM00028">
    <property type="entry name" value="TPR"/>
    <property type="match status" value="9"/>
</dbReference>
<dbReference type="InterPro" id="IPR048354">
    <property type="entry name" value="TOD1_MUCI70_glycTrfase_dom"/>
</dbReference>
<dbReference type="Pfam" id="PF14559">
    <property type="entry name" value="TPR_19"/>
    <property type="match status" value="1"/>
</dbReference>
<dbReference type="SUPFAM" id="SSF53335">
    <property type="entry name" value="S-adenosyl-L-methionine-dependent methyltransferases"/>
    <property type="match status" value="1"/>
</dbReference>
<proteinExistence type="predicted"/>
<dbReference type="InterPro" id="IPR029044">
    <property type="entry name" value="Nucleotide-diphossugar_trans"/>
</dbReference>
<dbReference type="EMBL" id="CP000393">
    <property type="protein sequence ID" value="ABG51496.1"/>
    <property type="molecule type" value="Genomic_DNA"/>
</dbReference>
<evidence type="ECO:0000256" key="4">
    <source>
        <dbReference type="SAM" id="MobiDB-lite"/>
    </source>
</evidence>
<dbReference type="Gene3D" id="3.90.550.10">
    <property type="entry name" value="Spore Coat Polysaccharide Biosynthesis Protein SpsA, Chain A"/>
    <property type="match status" value="1"/>
</dbReference>
<protein>
    <submittedName>
        <fullName evidence="8">Glycosyl transferase, family 2</fullName>
    </submittedName>
</protein>
<dbReference type="Pfam" id="PF00535">
    <property type="entry name" value="Glycos_transf_2"/>
    <property type="match status" value="1"/>
</dbReference>
<dbReference type="InterPro" id="IPR051685">
    <property type="entry name" value="Ycf3/AcsC/BcsC/TPR_MFPF"/>
</dbReference>
<dbReference type="SUPFAM" id="SSF53756">
    <property type="entry name" value="UDP-Glycosyltransferase/glycogen phosphorylase"/>
    <property type="match status" value="1"/>
</dbReference>
<dbReference type="eggNOG" id="COG0438">
    <property type="taxonomic scope" value="Bacteria"/>
</dbReference>
<dbReference type="InterPro" id="IPR055050">
    <property type="entry name" value="WsaF_C"/>
</dbReference>
<feature type="repeat" description="TPR" evidence="3">
    <location>
        <begin position="70"/>
        <end position="103"/>
    </location>
</feature>
<dbReference type="HOGENOM" id="CLU_244321_0_0_3"/>
<dbReference type="eggNOG" id="COG0457">
    <property type="taxonomic scope" value="Bacteria"/>
</dbReference>
<name>Q112S8_TRIEI</name>
<evidence type="ECO:0000259" key="6">
    <source>
        <dbReference type="Pfam" id="PF04765"/>
    </source>
</evidence>
<evidence type="ECO:0000259" key="7">
    <source>
        <dbReference type="Pfam" id="PF22772"/>
    </source>
</evidence>
<dbReference type="Gene3D" id="1.25.40.10">
    <property type="entry name" value="Tetratricopeptide repeat domain"/>
    <property type="match status" value="2"/>
</dbReference>
<evidence type="ECO:0000256" key="2">
    <source>
        <dbReference type="ARBA" id="ARBA00022803"/>
    </source>
</evidence>
<evidence type="ECO:0000313" key="8">
    <source>
        <dbReference type="EMBL" id="ABG51496.1"/>
    </source>
</evidence>
<feature type="region of interest" description="Disordered" evidence="4">
    <location>
        <begin position="914"/>
        <end position="944"/>
    </location>
</feature>
<dbReference type="SUPFAM" id="SSF53448">
    <property type="entry name" value="Nucleotide-diphospho-sugar transferases"/>
    <property type="match status" value="1"/>
</dbReference>
<feature type="repeat" description="TPR" evidence="3">
    <location>
        <begin position="226"/>
        <end position="259"/>
    </location>
</feature>
<dbReference type="InterPro" id="IPR029063">
    <property type="entry name" value="SAM-dependent_MTases_sf"/>
</dbReference>
<accession>Q112S8</accession>
<feature type="repeat" description="TPR" evidence="3">
    <location>
        <begin position="36"/>
        <end position="69"/>
    </location>
</feature>
<keyword evidence="8" id="KW-0808">Transferase</keyword>
<dbReference type="KEGG" id="ter:Tery_2268"/>
<dbReference type="GO" id="GO:0016740">
    <property type="term" value="F:transferase activity"/>
    <property type="evidence" value="ECO:0007669"/>
    <property type="project" value="UniProtKB-KW"/>
</dbReference>
<dbReference type="STRING" id="203124.Tery_2268"/>
<organism evidence="8">
    <name type="scientific">Trichodesmium erythraeum (strain IMS101)</name>
    <dbReference type="NCBI Taxonomy" id="203124"/>
    <lineage>
        <taxon>Bacteria</taxon>
        <taxon>Bacillati</taxon>
        <taxon>Cyanobacteriota</taxon>
        <taxon>Cyanophyceae</taxon>
        <taxon>Oscillatoriophycideae</taxon>
        <taxon>Oscillatoriales</taxon>
        <taxon>Microcoleaceae</taxon>
        <taxon>Trichodesmium</taxon>
    </lineage>
</organism>
<keyword evidence="2 3" id="KW-0802">TPR repeat</keyword>
<dbReference type="Pfam" id="PF22772">
    <property type="entry name" value="WsaF_C"/>
    <property type="match status" value="1"/>
</dbReference>
<dbReference type="Gene3D" id="3.40.50.2000">
    <property type="entry name" value="Glycogen Phosphorylase B"/>
    <property type="match status" value="1"/>
</dbReference>
<feature type="domain" description="TOD1/MUCI70 glycosyltransferase-like" evidence="6">
    <location>
        <begin position="404"/>
        <end position="549"/>
    </location>
</feature>
<dbReference type="InterPro" id="IPR019734">
    <property type="entry name" value="TPR_rpt"/>
</dbReference>
<dbReference type="Gene3D" id="3.40.50.150">
    <property type="entry name" value="Vaccinia Virus protein VP39"/>
    <property type="match status" value="1"/>
</dbReference>